<keyword evidence="2" id="KW-1185">Reference proteome</keyword>
<name>A0AAU0F0I2_9FLAO</name>
<dbReference type="KEGG" id="bpor:BPO_0557"/>
<evidence type="ECO:0000313" key="2">
    <source>
        <dbReference type="Proteomes" id="UP001432059"/>
    </source>
</evidence>
<protein>
    <submittedName>
        <fullName evidence="1">Uncharacterized protein</fullName>
    </submittedName>
</protein>
<reference evidence="1" key="1">
    <citation type="submission" date="2023-10" db="EMBL/GenBank/DDBJ databases">
        <title>Characterization and whole genome sequencing of a novel strain of Bergeyella porcorum QD2021 isolated from pig.</title>
        <authorList>
            <person name="Liu G."/>
            <person name="Chen C."/>
            <person name="Han X."/>
        </authorList>
    </citation>
    <scope>NUCLEOTIDE SEQUENCE</scope>
    <source>
        <strain evidence="1">QD2021</strain>
    </source>
</reference>
<dbReference type="AlphaFoldDB" id="A0AAU0F0I2"/>
<gene>
    <name evidence="1" type="ORF">BPO_0557</name>
</gene>
<dbReference type="EMBL" id="CP136426">
    <property type="protein sequence ID" value="WOC51204.1"/>
    <property type="molecule type" value="Genomic_DNA"/>
</dbReference>
<evidence type="ECO:0000313" key="1">
    <source>
        <dbReference type="EMBL" id="WOC51204.1"/>
    </source>
</evidence>
<organism evidence="1 2">
    <name type="scientific">Bergeyella porcorum</name>
    <dbReference type="NCBI Taxonomy" id="1735111"/>
    <lineage>
        <taxon>Bacteria</taxon>
        <taxon>Pseudomonadati</taxon>
        <taxon>Bacteroidota</taxon>
        <taxon>Flavobacteriia</taxon>
        <taxon>Flavobacteriales</taxon>
        <taxon>Weeksellaceae</taxon>
        <taxon>Bergeyella</taxon>
    </lineage>
</organism>
<dbReference type="RefSeq" id="WP_327984860.1">
    <property type="nucleotide sequence ID" value="NZ_CP136426.1"/>
</dbReference>
<accession>A0AAU0F0I2</accession>
<sequence>MKRLIPYLFIILYLTSFSEVRQVLKLPLLIEHYLTHKQQNEEMTLATFFRIHYLEPQVQDADYEQDMQLPFKQIDLVSMALGIAFPQKQMQLYFTKEPTNYREQSHNFAYVEPFYPSVFTSIWQPPKI</sequence>
<proteinExistence type="predicted"/>
<dbReference type="Proteomes" id="UP001432059">
    <property type="component" value="Chromosome"/>
</dbReference>